<reference evidence="3" key="1">
    <citation type="submission" date="2016-10" db="EMBL/GenBank/DDBJ databases">
        <authorList>
            <person name="Varghese N."/>
            <person name="Submissions S."/>
        </authorList>
    </citation>
    <scope>NUCLEOTIDE SEQUENCE [LARGE SCALE GENOMIC DNA]</scope>
    <source>
        <strain evidence="3">CGMCC 1.6489</strain>
    </source>
</reference>
<evidence type="ECO:0000313" key="3">
    <source>
        <dbReference type="Proteomes" id="UP000198762"/>
    </source>
</evidence>
<sequence>MSKKPVKATLTTAMIEEQTAAFLKSGGTIEYVDKGKSGQLSLTGSKQINLRTDK</sequence>
<feature type="domain" description="Transcriptional regulator SutA RNAP-binding" evidence="1">
    <location>
        <begin position="11"/>
        <end position="39"/>
    </location>
</feature>
<dbReference type="Pfam" id="PF20661">
    <property type="entry name" value="SutA-RBD"/>
    <property type="match status" value="1"/>
</dbReference>
<name>A0A1H9YG04_9GAMM</name>
<dbReference type="RefSeq" id="WP_177185955.1">
    <property type="nucleotide sequence ID" value="NZ_FOHZ01000001.1"/>
</dbReference>
<evidence type="ECO:0000259" key="1">
    <source>
        <dbReference type="Pfam" id="PF20661"/>
    </source>
</evidence>
<gene>
    <name evidence="2" type="ORF">SAMN04487962_101149</name>
</gene>
<dbReference type="STRING" id="430453.SAMN04487962_101149"/>
<organism evidence="2 3">
    <name type="scientific">Marinobacter segnicrescens</name>
    <dbReference type="NCBI Taxonomy" id="430453"/>
    <lineage>
        <taxon>Bacteria</taxon>
        <taxon>Pseudomonadati</taxon>
        <taxon>Pseudomonadota</taxon>
        <taxon>Gammaproteobacteria</taxon>
        <taxon>Pseudomonadales</taxon>
        <taxon>Marinobacteraceae</taxon>
        <taxon>Marinobacter</taxon>
    </lineage>
</organism>
<dbReference type="AlphaFoldDB" id="A0A1H9YG04"/>
<evidence type="ECO:0000313" key="2">
    <source>
        <dbReference type="EMBL" id="SES67962.1"/>
    </source>
</evidence>
<protein>
    <recommendedName>
        <fullName evidence="1">Transcriptional regulator SutA RNAP-binding domain-containing protein</fullName>
    </recommendedName>
</protein>
<accession>A0A1H9YG04</accession>
<dbReference type="InterPro" id="IPR049191">
    <property type="entry name" value="SutA_RBD"/>
</dbReference>
<dbReference type="EMBL" id="FOHZ01000001">
    <property type="protein sequence ID" value="SES67962.1"/>
    <property type="molecule type" value="Genomic_DNA"/>
</dbReference>
<dbReference type="Proteomes" id="UP000198762">
    <property type="component" value="Unassembled WGS sequence"/>
</dbReference>
<proteinExistence type="predicted"/>
<keyword evidence="3" id="KW-1185">Reference proteome</keyword>